<sequence length="206" mass="23537">MTRHPTKVREIPGVYKVYDDLLSQEYQDLIEKTLIDTPTWRYRESLVEKRGQWEHLFGFANVFLNEEGIRCGDIFNIIAPICKIATEHIGYKLNNIVYARSFLTVPSPGKSGISSPHVDLEDEDHLVCLYYVNDADGDTVLFDKMDMGDDFDENEKLNVIARITPKKGRILLFCGRQYHAASLPENSTRIIINFDLLGAYNAQSST</sequence>
<dbReference type="EMBL" id="KJ019044">
    <property type="protein sequence ID" value="AIX18122.1"/>
    <property type="molecule type" value="Genomic_DNA"/>
</dbReference>
<dbReference type="KEGG" id="vg:24405182"/>
<evidence type="ECO:0000313" key="2">
    <source>
        <dbReference type="EMBL" id="AIX18122.1"/>
    </source>
</evidence>
<protein>
    <submittedName>
        <fullName evidence="2">DNA endonuclease V</fullName>
    </submittedName>
</protein>
<evidence type="ECO:0000313" key="1">
    <source>
        <dbReference type="EMBL" id="AIX17260.1"/>
    </source>
</evidence>
<dbReference type="EMBL" id="KJ019040">
    <property type="protein sequence ID" value="AIX17260.1"/>
    <property type="molecule type" value="Genomic_DNA"/>
</dbReference>
<evidence type="ECO:0000313" key="3">
    <source>
        <dbReference type="Proteomes" id="UP000185335"/>
    </source>
</evidence>
<dbReference type="RefSeq" id="YP_009140606.1">
    <property type="nucleotide sequence ID" value="NC_027130.1"/>
</dbReference>
<gene>
    <name evidence="1" type="ORF">Syn7803C61_38</name>
    <name evidence="2" type="ORF">Syn7803C69_38</name>
</gene>
<dbReference type="Proteomes" id="UP000185336">
    <property type="component" value="Segment"/>
</dbReference>
<dbReference type="OrthoDB" id="21502at10239"/>
<keyword evidence="3" id="KW-1185">Reference proteome</keyword>
<reference evidence="3 4" key="1">
    <citation type="submission" date="2013-12" db="EMBL/GenBank/DDBJ databases">
        <title>Ecological redundancy of diverse viral populations within a natural community.</title>
        <authorList>
            <person name="Gregory A.C."/>
            <person name="LaButti K."/>
            <person name="Copeland A."/>
            <person name="Woyke T."/>
            <person name="Sullivan M.B."/>
        </authorList>
    </citation>
    <scope>NUCLEOTIDE SEQUENCE [LARGE SCALE GENOMIC DNA]</scope>
    <source>
        <strain evidence="1">Syn7803C61</strain>
        <strain evidence="2">Syn7803C69</strain>
    </source>
</reference>
<organism evidence="2 4">
    <name type="scientific">Synechococcus phage ACG-2014b</name>
    <dbReference type="NCBI Taxonomy" id="1493508"/>
    <lineage>
        <taxon>Viruses</taxon>
        <taxon>Duplodnaviria</taxon>
        <taxon>Heunggongvirae</taxon>
        <taxon>Uroviricota</taxon>
        <taxon>Caudoviricetes</taxon>
        <taxon>Pantevenvirales</taxon>
        <taxon>Kyanoviridae</taxon>
        <taxon>Nereusvirus</taxon>
        <taxon>Nereusvirus tusconc4</taxon>
    </lineage>
</organism>
<keyword evidence="2" id="KW-0255">Endonuclease</keyword>
<proteinExistence type="predicted"/>
<dbReference type="Proteomes" id="UP000185335">
    <property type="component" value="Segment"/>
</dbReference>
<keyword evidence="2" id="KW-0378">Hydrolase</keyword>
<dbReference type="GO" id="GO:0004519">
    <property type="term" value="F:endonuclease activity"/>
    <property type="evidence" value="ECO:0007669"/>
    <property type="project" value="UniProtKB-KW"/>
</dbReference>
<accession>A0A0E3EVN2</accession>
<keyword evidence="2" id="KW-0540">Nuclease</keyword>
<evidence type="ECO:0000313" key="4">
    <source>
        <dbReference type="Proteomes" id="UP000185336"/>
    </source>
</evidence>
<name>A0A0E3EVN2_9CAUD</name>
<dbReference type="SUPFAM" id="SSF51197">
    <property type="entry name" value="Clavaminate synthase-like"/>
    <property type="match status" value="1"/>
</dbReference>